<evidence type="ECO:0000313" key="1">
    <source>
        <dbReference type="EMBL" id="MFC0562297.1"/>
    </source>
</evidence>
<reference evidence="1 2" key="1">
    <citation type="submission" date="2024-09" db="EMBL/GenBank/DDBJ databases">
        <authorList>
            <person name="Sun Q."/>
            <person name="Mori K."/>
        </authorList>
    </citation>
    <scope>NUCLEOTIDE SEQUENCE [LARGE SCALE GENOMIC DNA]</scope>
    <source>
        <strain evidence="1 2">NCAIM B.02301</strain>
    </source>
</reference>
<keyword evidence="2" id="KW-1185">Reference proteome</keyword>
<proteinExistence type="predicted"/>
<protein>
    <submittedName>
        <fullName evidence="1">Uncharacterized protein</fullName>
    </submittedName>
</protein>
<evidence type="ECO:0000313" key="2">
    <source>
        <dbReference type="Proteomes" id="UP001589833"/>
    </source>
</evidence>
<accession>A0ABV6NPX7</accession>
<dbReference type="EMBL" id="JBHLTR010000122">
    <property type="protein sequence ID" value="MFC0562297.1"/>
    <property type="molecule type" value="Genomic_DNA"/>
</dbReference>
<comment type="caution">
    <text evidence="1">The sequence shown here is derived from an EMBL/GenBank/DDBJ whole genome shotgun (WGS) entry which is preliminary data.</text>
</comment>
<organism evidence="1 2">
    <name type="scientific">Halalkalibacter alkalisediminis</name>
    <dbReference type="NCBI Taxonomy" id="935616"/>
    <lineage>
        <taxon>Bacteria</taxon>
        <taxon>Bacillati</taxon>
        <taxon>Bacillota</taxon>
        <taxon>Bacilli</taxon>
        <taxon>Bacillales</taxon>
        <taxon>Bacillaceae</taxon>
        <taxon>Halalkalibacter</taxon>
    </lineage>
</organism>
<name>A0ABV6NPX7_9BACI</name>
<dbReference type="Proteomes" id="UP001589833">
    <property type="component" value="Unassembled WGS sequence"/>
</dbReference>
<sequence>MIVNELIATKEIYAGEVVENYYVIYEETRSKDFVLKNNFFLEKSSFIEKVISIFKGDSFSTLQKIKAYPIENITIESMKEIIGKDLPELFSKG</sequence>
<gene>
    <name evidence="1" type="ORF">ACFFH4_26005</name>
</gene>
<dbReference type="RefSeq" id="WP_273847509.1">
    <property type="nucleotide sequence ID" value="NZ_JAQQWT010000027.1"/>
</dbReference>